<feature type="transmembrane region" description="Helical" evidence="1">
    <location>
        <begin position="138"/>
        <end position="163"/>
    </location>
</feature>
<evidence type="ECO:0000313" key="3">
    <source>
        <dbReference type="EMBL" id="KAA6450796.1"/>
    </source>
</evidence>
<evidence type="ECO:0000256" key="1">
    <source>
        <dbReference type="SAM" id="Phobius"/>
    </source>
</evidence>
<dbReference type="RefSeq" id="WP_148956744.1">
    <property type="nucleotide sequence ID" value="NZ_QSND01000002.1"/>
</dbReference>
<gene>
    <name evidence="3" type="ORF">DX927_08090</name>
</gene>
<evidence type="ECO:0000313" key="4">
    <source>
        <dbReference type="Proteomes" id="UP000324326"/>
    </source>
</evidence>
<dbReference type="EMBL" id="QSND01000002">
    <property type="protein sequence ID" value="KAA6450796.1"/>
    <property type="molecule type" value="Genomic_DNA"/>
</dbReference>
<dbReference type="Pfam" id="PF17820">
    <property type="entry name" value="PDZ_6"/>
    <property type="match status" value="1"/>
</dbReference>
<dbReference type="AlphaFoldDB" id="A0A5M8RUK6"/>
<accession>A0A5M8RUK6</accession>
<keyword evidence="1" id="KW-0472">Membrane</keyword>
<feature type="transmembrane region" description="Helical" evidence="1">
    <location>
        <begin position="107"/>
        <end position="126"/>
    </location>
</feature>
<feature type="transmembrane region" description="Helical" evidence="1">
    <location>
        <begin position="250"/>
        <end position="267"/>
    </location>
</feature>
<name>A0A5M8RUK6_9BACI</name>
<feature type="transmembrane region" description="Helical" evidence="1">
    <location>
        <begin position="208"/>
        <end position="229"/>
    </location>
</feature>
<dbReference type="SMART" id="SM00228">
    <property type="entry name" value="PDZ"/>
    <property type="match status" value="1"/>
</dbReference>
<dbReference type="Proteomes" id="UP000324326">
    <property type="component" value="Unassembled WGS sequence"/>
</dbReference>
<protein>
    <submittedName>
        <fullName evidence="3">PDZ domain-containing protein</fullName>
    </submittedName>
</protein>
<dbReference type="InterPro" id="IPR041489">
    <property type="entry name" value="PDZ_6"/>
</dbReference>
<proteinExistence type="predicted"/>
<dbReference type="InterPro" id="IPR001478">
    <property type="entry name" value="PDZ"/>
</dbReference>
<dbReference type="InterPro" id="IPR036034">
    <property type="entry name" value="PDZ_sf"/>
</dbReference>
<dbReference type="SUPFAM" id="SSF50156">
    <property type="entry name" value="PDZ domain-like"/>
    <property type="match status" value="1"/>
</dbReference>
<keyword evidence="1" id="KW-0812">Transmembrane</keyword>
<sequence>MSVEESLIELLKGAGWFFVHPLFYFMMAISLAYGYARIKRERKTFHTRIEDIYDEFKFTYSKGLLAGILLSIVSFGLGLSLPFGMLILIAAVTAAAALTFRQSLLSSAYTLGVSIVIGLSIEYAGSGTAEAFLPQLSLANWSAAAVLLGLLLFAEGILAYKTAHIRTSPAIVMSSRGLPIGQQIASRVWLLPLFILIPGHAIESSVPWWPVLSFNGGAFQLLWIPYFIGFGQRVQGSLPIESIKITARRISVLGIMTLLIAAGSIWWTPLAAAAAAAAVAGRAFLTWKQRVNDNSAPFYFSKRDQGLMVLGIIPNTPAAGLGLQIGEIITKVNGIQVKNEADFYEALQKNGAFFKLEVVGLNNEIRFEQRASYEGEHHELGILFVKDEDAALQETAASSETD</sequence>
<evidence type="ECO:0000259" key="2">
    <source>
        <dbReference type="PROSITE" id="PS50106"/>
    </source>
</evidence>
<dbReference type="Gene3D" id="2.30.42.10">
    <property type="match status" value="1"/>
</dbReference>
<feature type="domain" description="PDZ" evidence="2">
    <location>
        <begin position="306"/>
        <end position="362"/>
    </location>
</feature>
<keyword evidence="1" id="KW-1133">Transmembrane helix</keyword>
<organism evidence="3 4">
    <name type="scientific">Bacillus swezeyi</name>
    <dbReference type="NCBI Taxonomy" id="1925020"/>
    <lineage>
        <taxon>Bacteria</taxon>
        <taxon>Bacillati</taxon>
        <taxon>Bacillota</taxon>
        <taxon>Bacilli</taxon>
        <taxon>Bacillales</taxon>
        <taxon>Bacillaceae</taxon>
        <taxon>Bacillus</taxon>
    </lineage>
</organism>
<dbReference type="PROSITE" id="PS50106">
    <property type="entry name" value="PDZ"/>
    <property type="match status" value="1"/>
</dbReference>
<reference evidence="3 4" key="1">
    <citation type="submission" date="2018-08" db="EMBL/GenBank/DDBJ databases">
        <title>Bacillus phenotypic plasticity.</title>
        <authorList>
            <person name="Hurtado E."/>
        </authorList>
    </citation>
    <scope>NUCLEOTIDE SEQUENCE [LARGE SCALE GENOMIC DNA]</scope>
    <source>
        <strain evidence="3 4">427</strain>
    </source>
</reference>
<comment type="caution">
    <text evidence="3">The sequence shown here is derived from an EMBL/GenBank/DDBJ whole genome shotgun (WGS) entry which is preliminary data.</text>
</comment>
<feature type="transmembrane region" description="Helical" evidence="1">
    <location>
        <begin position="15"/>
        <end position="36"/>
    </location>
</feature>
<dbReference type="STRING" id="1925020.BTA30_09970"/>